<accession>A0A1A9W0C1</accession>
<sequence length="484" mass="53642">MDFGKNPSAEKLNDHTELEEEEPDRTAFAECENGEEEDQTEGEENPVVVVESSNGDMRIQLGGSHITATDTEPGSKELKNVKFNEELEQIHGIAPDLSSITILAPQASCKSTSGKKGKPRIPDTYTYSGNPSLSMPRRLWSADDINLKIQKPLQLEQVKLQQKCTQLELKQIEQENEEIAERFTKIMEMFDTFTKNLETLEPTQALVAGSPRRRHRYDGHEKNAHPKVHVSRYTDYHSQLEKKLSDSKLLQAAQSTASFASQTAIVRLKPESKDVGVATSNFDISATNAIPISCQTSLDENVSTSLGLPSFNVSPSTSKSELQNSLNNFTNADAAILINSQTRVVKCDLQTAENESKEKLKVDGTNIIPELAPIMVEQSRSQQFHTIHIDAASSPPSSELQRAPLCNRIWSSICDFCAAICLCLQVNRDCIFCLGFFAAFVVSASFLTAFFYRTLSMSSPMQPTPNQQISQYSVPVKSFTGGQY</sequence>
<keyword evidence="5" id="KW-1185">Reference proteome</keyword>
<keyword evidence="3" id="KW-1133">Transmembrane helix</keyword>
<keyword evidence="1" id="KW-0175">Coiled coil</keyword>
<organism evidence="4 5">
    <name type="scientific">Glossina brevipalpis</name>
    <dbReference type="NCBI Taxonomy" id="37001"/>
    <lineage>
        <taxon>Eukaryota</taxon>
        <taxon>Metazoa</taxon>
        <taxon>Ecdysozoa</taxon>
        <taxon>Arthropoda</taxon>
        <taxon>Hexapoda</taxon>
        <taxon>Insecta</taxon>
        <taxon>Pterygota</taxon>
        <taxon>Neoptera</taxon>
        <taxon>Endopterygota</taxon>
        <taxon>Diptera</taxon>
        <taxon>Brachycera</taxon>
        <taxon>Muscomorpha</taxon>
        <taxon>Hippoboscoidea</taxon>
        <taxon>Glossinidae</taxon>
        <taxon>Glossina</taxon>
    </lineage>
</organism>
<evidence type="ECO:0000313" key="4">
    <source>
        <dbReference type="EnsemblMetazoa" id="GBRI001585-PA"/>
    </source>
</evidence>
<dbReference type="AlphaFoldDB" id="A0A1A9W0C1"/>
<feature type="coiled-coil region" evidence="1">
    <location>
        <begin position="155"/>
        <end position="189"/>
    </location>
</feature>
<feature type="region of interest" description="Disordered" evidence="2">
    <location>
        <begin position="1"/>
        <end position="46"/>
    </location>
</feature>
<keyword evidence="3" id="KW-0472">Membrane</keyword>
<evidence type="ECO:0000256" key="1">
    <source>
        <dbReference type="SAM" id="Coils"/>
    </source>
</evidence>
<protein>
    <submittedName>
        <fullName evidence="4">Uncharacterized protein</fullName>
    </submittedName>
</protein>
<reference evidence="4" key="2">
    <citation type="submission" date="2020-05" db="UniProtKB">
        <authorList>
            <consortium name="EnsemblMetazoa"/>
        </authorList>
    </citation>
    <scope>IDENTIFICATION</scope>
    <source>
        <strain evidence="4">IAEA</strain>
    </source>
</reference>
<evidence type="ECO:0000256" key="3">
    <source>
        <dbReference type="SAM" id="Phobius"/>
    </source>
</evidence>
<evidence type="ECO:0000256" key="2">
    <source>
        <dbReference type="SAM" id="MobiDB-lite"/>
    </source>
</evidence>
<keyword evidence="3" id="KW-0812">Transmembrane</keyword>
<dbReference type="EnsemblMetazoa" id="GBRI001585-RA">
    <property type="protein sequence ID" value="GBRI001585-PA"/>
    <property type="gene ID" value="GBRI001585"/>
</dbReference>
<name>A0A1A9W0C1_9MUSC</name>
<proteinExistence type="predicted"/>
<feature type="transmembrane region" description="Helical" evidence="3">
    <location>
        <begin position="431"/>
        <end position="452"/>
    </location>
</feature>
<feature type="compositionally biased region" description="Acidic residues" evidence="2">
    <location>
        <begin position="32"/>
        <end position="44"/>
    </location>
</feature>
<dbReference type="Proteomes" id="UP000091820">
    <property type="component" value="Unassembled WGS sequence"/>
</dbReference>
<dbReference type="VEuPathDB" id="VectorBase:GBRI001585"/>
<evidence type="ECO:0000313" key="5">
    <source>
        <dbReference type="Proteomes" id="UP000091820"/>
    </source>
</evidence>
<reference evidence="5" key="1">
    <citation type="submission" date="2014-03" db="EMBL/GenBank/DDBJ databases">
        <authorList>
            <person name="Aksoy S."/>
            <person name="Warren W."/>
            <person name="Wilson R.K."/>
        </authorList>
    </citation>
    <scope>NUCLEOTIDE SEQUENCE [LARGE SCALE GENOMIC DNA]</scope>
    <source>
        <strain evidence="5">IAEA</strain>
    </source>
</reference>